<comment type="caution">
    <text evidence="2">The sequence shown here is derived from an EMBL/GenBank/DDBJ whole genome shotgun (WGS) entry which is preliminary data.</text>
</comment>
<evidence type="ECO:0000256" key="1">
    <source>
        <dbReference type="SAM" id="Phobius"/>
    </source>
</evidence>
<sequence length="108" mass="12067">MTFGTYIFTATYLHHYFNFSLSLATLIITVSLMVDASLEPFIAILADRIGYLRIIKFGILSLLLFSIPIFFLLSASDWVLVTFGMVLMSILIAITYAPLNGFFVPSSI</sequence>
<keyword evidence="1" id="KW-0472">Membrane</keyword>
<feature type="transmembrane region" description="Helical" evidence="1">
    <location>
        <begin position="16"/>
        <end position="38"/>
    </location>
</feature>
<dbReference type="AlphaFoldDB" id="A0A0W0YXV7"/>
<dbReference type="SUPFAM" id="SSF103473">
    <property type="entry name" value="MFS general substrate transporter"/>
    <property type="match status" value="1"/>
</dbReference>
<proteinExistence type="predicted"/>
<name>A0A0W0YXV7_9GAMM</name>
<accession>A0A0W0YXV7</accession>
<feature type="transmembrane region" description="Helical" evidence="1">
    <location>
        <begin position="78"/>
        <end position="99"/>
    </location>
</feature>
<evidence type="ECO:0000313" key="3">
    <source>
        <dbReference type="Proteomes" id="UP000054703"/>
    </source>
</evidence>
<dbReference type="STRING" id="45074.Lsan_1823"/>
<reference evidence="2 3" key="1">
    <citation type="submission" date="2015-11" db="EMBL/GenBank/DDBJ databases">
        <title>Genomic analysis of 38 Legionella species identifies large and diverse effector repertoires.</title>
        <authorList>
            <person name="Burstein D."/>
            <person name="Amaro F."/>
            <person name="Zusman T."/>
            <person name="Lifshitz Z."/>
            <person name="Cohen O."/>
            <person name="Gilbert J.A."/>
            <person name="Pupko T."/>
            <person name="Shuman H.A."/>
            <person name="Segal G."/>
        </authorList>
    </citation>
    <scope>NUCLEOTIDE SEQUENCE [LARGE SCALE GENOMIC DNA]</scope>
    <source>
        <strain evidence="2 3">SC-63-C7</strain>
    </source>
</reference>
<dbReference type="InterPro" id="IPR036259">
    <property type="entry name" value="MFS_trans_sf"/>
</dbReference>
<dbReference type="PATRIC" id="fig|45074.5.peg.1942"/>
<feature type="transmembrane region" description="Helical" evidence="1">
    <location>
        <begin position="50"/>
        <end position="72"/>
    </location>
</feature>
<keyword evidence="3" id="KW-1185">Reference proteome</keyword>
<dbReference type="Gene3D" id="1.20.1250.20">
    <property type="entry name" value="MFS general substrate transporter like domains"/>
    <property type="match status" value="1"/>
</dbReference>
<keyword evidence="1" id="KW-1133">Transmembrane helix</keyword>
<dbReference type="EMBL" id="LNYU01000039">
    <property type="protein sequence ID" value="KTD61487.1"/>
    <property type="molecule type" value="Genomic_DNA"/>
</dbReference>
<protein>
    <recommendedName>
        <fullName evidence="4">MFS transporter</fullName>
    </recommendedName>
</protein>
<dbReference type="Proteomes" id="UP000054703">
    <property type="component" value="Unassembled WGS sequence"/>
</dbReference>
<gene>
    <name evidence="2" type="ORF">Lsan_1823</name>
</gene>
<evidence type="ECO:0000313" key="2">
    <source>
        <dbReference type="EMBL" id="KTD61487.1"/>
    </source>
</evidence>
<organism evidence="2 3">
    <name type="scientific">Legionella santicrucis</name>
    <dbReference type="NCBI Taxonomy" id="45074"/>
    <lineage>
        <taxon>Bacteria</taxon>
        <taxon>Pseudomonadati</taxon>
        <taxon>Pseudomonadota</taxon>
        <taxon>Gammaproteobacteria</taxon>
        <taxon>Legionellales</taxon>
        <taxon>Legionellaceae</taxon>
        <taxon>Legionella</taxon>
    </lineage>
</organism>
<keyword evidence="1" id="KW-0812">Transmembrane</keyword>
<evidence type="ECO:0008006" key="4">
    <source>
        <dbReference type="Google" id="ProtNLM"/>
    </source>
</evidence>